<dbReference type="InterPro" id="IPR036378">
    <property type="entry name" value="FAS1_dom_sf"/>
</dbReference>
<dbReference type="OrthoDB" id="674604at2759"/>
<dbReference type="InterPro" id="IPR019775">
    <property type="entry name" value="WD40_repeat_CS"/>
</dbReference>
<comment type="caution">
    <text evidence="11">The sequence shown here is derived from an EMBL/GenBank/DDBJ whole genome shotgun (WGS) entry which is preliminary data.</text>
</comment>
<dbReference type="GO" id="GO:1990234">
    <property type="term" value="C:transferase complex"/>
    <property type="evidence" value="ECO:0007669"/>
    <property type="project" value="UniProtKB-ARBA"/>
</dbReference>
<dbReference type="InterPro" id="IPR000782">
    <property type="entry name" value="FAS1_domain"/>
</dbReference>
<dbReference type="InterPro" id="IPR003613">
    <property type="entry name" value="Ubox_domain"/>
</dbReference>
<accession>A0A2P6V1I7</accession>
<dbReference type="GO" id="GO:0016567">
    <property type="term" value="P:protein ubiquitination"/>
    <property type="evidence" value="ECO:0007669"/>
    <property type="project" value="UniProtKB-UniPathway"/>
</dbReference>
<feature type="repeat" description="WD" evidence="8">
    <location>
        <begin position="253"/>
        <end position="292"/>
    </location>
</feature>
<keyword evidence="6" id="KW-0677">Repeat</keyword>
<dbReference type="InterPro" id="IPR045210">
    <property type="entry name" value="RING-Ubox_PUB"/>
</dbReference>
<dbReference type="PROSITE" id="PS51698">
    <property type="entry name" value="U_BOX"/>
    <property type="match status" value="1"/>
</dbReference>
<dbReference type="PROSITE" id="PS50294">
    <property type="entry name" value="WD_REPEATS_REGION"/>
    <property type="match status" value="6"/>
</dbReference>
<evidence type="ECO:0000256" key="4">
    <source>
        <dbReference type="ARBA" id="ARBA00022574"/>
    </source>
</evidence>
<dbReference type="Gene3D" id="2.130.10.10">
    <property type="entry name" value="YVTN repeat-like/Quinoprotein amine dehydrogenase"/>
    <property type="match status" value="2"/>
</dbReference>
<dbReference type="SUPFAM" id="SSF50978">
    <property type="entry name" value="WD40 repeat-like"/>
    <property type="match status" value="1"/>
</dbReference>
<dbReference type="UniPathway" id="UPA00143"/>
<dbReference type="PANTHER" id="PTHR22847:SF637">
    <property type="entry name" value="WD REPEAT DOMAIN 5B"/>
    <property type="match status" value="1"/>
</dbReference>
<feature type="domain" description="FAS1" evidence="9">
    <location>
        <begin position="791"/>
        <end position="943"/>
    </location>
</feature>
<dbReference type="EC" id="2.3.2.27" evidence="3"/>
<feature type="repeat" description="WD" evidence="8">
    <location>
        <begin position="333"/>
        <end position="372"/>
    </location>
</feature>
<evidence type="ECO:0000313" key="11">
    <source>
        <dbReference type="EMBL" id="PSC67962.1"/>
    </source>
</evidence>
<dbReference type="PROSITE" id="PS50082">
    <property type="entry name" value="WD_REPEATS_2"/>
    <property type="match status" value="7"/>
</dbReference>
<dbReference type="Pfam" id="PF00400">
    <property type="entry name" value="WD40"/>
    <property type="match status" value="7"/>
</dbReference>
<dbReference type="Pfam" id="PF02469">
    <property type="entry name" value="Fasciclin"/>
    <property type="match status" value="1"/>
</dbReference>
<sequence length="1011" mass="105851">MPPAQGPAAVQVVSQPAASGPVATGESSQSLDGKLIPTSFVCPVSMEIMIDPVVLATGQSYDRHSIERWLAQGHKTCPVTGVRLRHLELTPNFALRSAITDWAAANGVRLPERPPAEPAQPAFKWEEGRGNILPGHTEIIWAIETAGDRVYTASADKTVRVWDAHTKRCVQVLESHTRPVLSLAVCGNRLFSGSYDYSIRVWNLATLQREKTLTGHADAVRALAVAGNKVFSASYDGTVKVWDAETLTCLATLAGHQGPVRTLVRCGDKIFSGSYDKTVRVWCVNTHKCLATLVGHSGAVRALAASDSIVFSGSDDFTIRAWDANSLTCLCLLEGHEDNVRVLAVGHNCLFSGSWDKTVRVWSCESLTCTKVLEGHNEAVLALAVGDLFVASGSYDTTIRFWDLASWRCVRKAEGHDDAVRVLAAAGGKVISGAYDGAVGVWTTLTWVREDLATTKTETKVQTHAAKISAVRDIHAAKVSAVRDVMLLHPAVATAAGFAGDVAAAQTPVAVPAQCLSVAEVATKAGNFTALLAAAQAAGLAPALSDKSLQATVFAPTDKAFGEILEALGITAAELLSKPDLLAAILKYHVVPGAPILSNKMQDDLKLPTLLAADLEAANAAMGRSYVKKGKAAMDEPEDGVLVLDVKNVFTTKRIATLQERTGRQITVVGSLTSAAVLVADVQAGCPAVVHVIDTVLLPDIIDEPTLWESLATIWATGGAVAADAKPAPIDLLALAARVQSMAGRAADAASALATRAAATQTAVVSGVQSRLMAKHPRLAAMFIPPVAPVCLSVVEAAAKASNFTIFLEAAKAANLTAFFSDELLQATVFLPTDAAFEDLIDSLGVTNGMLLSKPNFLAAAAAAAGDPAAPSAPARLLRSPKAKPEDGKLTLDVETVVSLKSLPTSLRGKRINVSGGMSSAEVLVPDLQAGCPTVLHVVDTVLLPNLVGEEKEVTLFETLATIWATGGASAADDLAEAKAEAEVDPAAAAFVAKDVAALRAQQAAGELQDR</sequence>
<comment type="catalytic activity">
    <reaction evidence="1">
        <text>S-ubiquitinyl-[E2 ubiquitin-conjugating enzyme]-L-cysteine + [acceptor protein]-L-lysine = [E2 ubiquitin-conjugating enzyme]-L-cysteine + N(6)-ubiquitinyl-[acceptor protein]-L-lysine.</text>
        <dbReference type="EC" id="2.3.2.27"/>
    </reaction>
</comment>
<dbReference type="Gene3D" id="3.30.40.10">
    <property type="entry name" value="Zinc/RING finger domain, C3HC4 (zinc finger)"/>
    <property type="match status" value="1"/>
</dbReference>
<keyword evidence="7" id="KW-0833">Ubl conjugation pathway</keyword>
<evidence type="ECO:0000256" key="5">
    <source>
        <dbReference type="ARBA" id="ARBA00022679"/>
    </source>
</evidence>
<evidence type="ECO:0000256" key="2">
    <source>
        <dbReference type="ARBA" id="ARBA00004906"/>
    </source>
</evidence>
<gene>
    <name evidence="11" type="ORF">C2E20_8370</name>
</gene>
<evidence type="ECO:0000256" key="3">
    <source>
        <dbReference type="ARBA" id="ARBA00012483"/>
    </source>
</evidence>
<organism evidence="11 12">
    <name type="scientific">Micractinium conductrix</name>
    <dbReference type="NCBI Taxonomy" id="554055"/>
    <lineage>
        <taxon>Eukaryota</taxon>
        <taxon>Viridiplantae</taxon>
        <taxon>Chlorophyta</taxon>
        <taxon>core chlorophytes</taxon>
        <taxon>Trebouxiophyceae</taxon>
        <taxon>Chlorellales</taxon>
        <taxon>Chlorellaceae</taxon>
        <taxon>Chlorella clade</taxon>
        <taxon>Micractinium</taxon>
    </lineage>
</organism>
<dbReference type="SMART" id="SM00554">
    <property type="entry name" value="FAS1"/>
    <property type="match status" value="2"/>
</dbReference>
<keyword evidence="5" id="KW-0808">Transferase</keyword>
<feature type="repeat" description="WD" evidence="8">
    <location>
        <begin position="133"/>
        <end position="172"/>
    </location>
</feature>
<keyword evidence="4 8" id="KW-0853">WD repeat</keyword>
<keyword evidence="12" id="KW-1185">Reference proteome</keyword>
<evidence type="ECO:0000256" key="7">
    <source>
        <dbReference type="ARBA" id="ARBA00022786"/>
    </source>
</evidence>
<dbReference type="CDD" id="cd16664">
    <property type="entry name" value="RING-Ubox_PUB"/>
    <property type="match status" value="1"/>
</dbReference>
<dbReference type="PANTHER" id="PTHR22847">
    <property type="entry name" value="WD40 REPEAT PROTEIN"/>
    <property type="match status" value="1"/>
</dbReference>
<dbReference type="PROSITE" id="PS00678">
    <property type="entry name" value="WD_REPEATS_1"/>
    <property type="match status" value="4"/>
</dbReference>
<comment type="pathway">
    <text evidence="2">Protein modification; protein ubiquitination.</text>
</comment>
<dbReference type="EMBL" id="LHPF02000044">
    <property type="protein sequence ID" value="PSC67962.1"/>
    <property type="molecule type" value="Genomic_DNA"/>
</dbReference>
<feature type="repeat" description="WD" evidence="8">
    <location>
        <begin position="213"/>
        <end position="252"/>
    </location>
</feature>
<dbReference type="InterPro" id="IPR013083">
    <property type="entry name" value="Znf_RING/FYVE/PHD"/>
</dbReference>
<name>A0A2P6V1I7_9CHLO</name>
<dbReference type="InterPro" id="IPR015943">
    <property type="entry name" value="WD40/YVTN_repeat-like_dom_sf"/>
</dbReference>
<evidence type="ECO:0000256" key="6">
    <source>
        <dbReference type="ARBA" id="ARBA00022737"/>
    </source>
</evidence>
<dbReference type="STRING" id="554055.A0A2P6V1I7"/>
<dbReference type="SMART" id="SM00504">
    <property type="entry name" value="Ubox"/>
    <property type="match status" value="1"/>
</dbReference>
<dbReference type="SMART" id="SM00320">
    <property type="entry name" value="WD40"/>
    <property type="match status" value="8"/>
</dbReference>
<feature type="repeat" description="WD" evidence="8">
    <location>
        <begin position="373"/>
        <end position="412"/>
    </location>
</feature>
<evidence type="ECO:0000313" key="12">
    <source>
        <dbReference type="Proteomes" id="UP000239649"/>
    </source>
</evidence>
<dbReference type="InterPro" id="IPR001680">
    <property type="entry name" value="WD40_rpt"/>
</dbReference>
<proteinExistence type="predicted"/>
<dbReference type="PROSITE" id="PS50213">
    <property type="entry name" value="FAS1"/>
    <property type="match status" value="2"/>
</dbReference>
<dbReference type="InterPro" id="IPR020472">
    <property type="entry name" value="WD40_PAC1"/>
</dbReference>
<dbReference type="FunFam" id="3.30.40.10:FF:000442">
    <property type="entry name" value="RING-type E3 ubiquitin transferase"/>
    <property type="match status" value="1"/>
</dbReference>
<dbReference type="AlphaFoldDB" id="A0A2P6V1I7"/>
<protein>
    <recommendedName>
        <fullName evidence="3">RING-type E3 ubiquitin transferase</fullName>
        <ecNumber evidence="3">2.3.2.27</ecNumber>
    </recommendedName>
</protein>
<dbReference type="SUPFAM" id="SSF57850">
    <property type="entry name" value="RING/U-box"/>
    <property type="match status" value="1"/>
</dbReference>
<evidence type="ECO:0000256" key="8">
    <source>
        <dbReference type="PROSITE-ProRule" id="PRU00221"/>
    </source>
</evidence>
<reference evidence="11 12" key="1">
    <citation type="journal article" date="2018" name="Plant J.">
        <title>Genome sequences of Chlorella sorokiniana UTEX 1602 and Micractinium conductrix SAG 241.80: implications to maltose excretion by a green alga.</title>
        <authorList>
            <person name="Arriola M.B."/>
            <person name="Velmurugan N."/>
            <person name="Zhang Y."/>
            <person name="Plunkett M.H."/>
            <person name="Hondzo H."/>
            <person name="Barney B.M."/>
        </authorList>
    </citation>
    <scope>NUCLEOTIDE SEQUENCE [LARGE SCALE GENOMIC DNA]</scope>
    <source>
        <strain evidence="11 12">SAG 241.80</strain>
    </source>
</reference>
<dbReference type="InterPro" id="IPR036322">
    <property type="entry name" value="WD40_repeat_dom_sf"/>
</dbReference>
<evidence type="ECO:0000259" key="9">
    <source>
        <dbReference type="PROSITE" id="PS50213"/>
    </source>
</evidence>
<dbReference type="SUPFAM" id="SSF82153">
    <property type="entry name" value="FAS1 domain"/>
    <property type="match status" value="2"/>
</dbReference>
<evidence type="ECO:0000259" key="10">
    <source>
        <dbReference type="PROSITE" id="PS51698"/>
    </source>
</evidence>
<feature type="domain" description="FAS1" evidence="9">
    <location>
        <begin position="515"/>
        <end position="697"/>
    </location>
</feature>
<evidence type="ECO:0000256" key="1">
    <source>
        <dbReference type="ARBA" id="ARBA00000900"/>
    </source>
</evidence>
<feature type="repeat" description="WD" evidence="8">
    <location>
        <begin position="293"/>
        <end position="326"/>
    </location>
</feature>
<dbReference type="PRINTS" id="PR00320">
    <property type="entry name" value="GPROTEINBRPT"/>
</dbReference>
<dbReference type="CDD" id="cd00200">
    <property type="entry name" value="WD40"/>
    <property type="match status" value="1"/>
</dbReference>
<dbReference type="Gene3D" id="2.30.180.10">
    <property type="entry name" value="FAS1 domain"/>
    <property type="match status" value="2"/>
</dbReference>
<dbReference type="Pfam" id="PF04564">
    <property type="entry name" value="U-box"/>
    <property type="match status" value="1"/>
</dbReference>
<dbReference type="GO" id="GO:0061630">
    <property type="term" value="F:ubiquitin protein ligase activity"/>
    <property type="evidence" value="ECO:0007669"/>
    <property type="project" value="UniProtKB-EC"/>
</dbReference>
<feature type="repeat" description="WD" evidence="8">
    <location>
        <begin position="173"/>
        <end position="212"/>
    </location>
</feature>
<feature type="domain" description="U-box" evidence="10">
    <location>
        <begin position="35"/>
        <end position="109"/>
    </location>
</feature>
<dbReference type="PROSITE" id="PS50231">
    <property type="entry name" value="RICIN_B_LECTIN"/>
    <property type="match status" value="1"/>
</dbReference>
<dbReference type="Proteomes" id="UP000239649">
    <property type="component" value="Unassembled WGS sequence"/>
</dbReference>